<evidence type="ECO:0000256" key="1">
    <source>
        <dbReference type="SAM" id="Coils"/>
    </source>
</evidence>
<feature type="region of interest" description="Disordered" evidence="2">
    <location>
        <begin position="719"/>
        <end position="740"/>
    </location>
</feature>
<dbReference type="STRING" id="60172.A0A1V6R872"/>
<evidence type="ECO:0000256" key="2">
    <source>
        <dbReference type="SAM" id="MobiDB-lite"/>
    </source>
</evidence>
<keyword evidence="1" id="KW-0175">Coiled coil</keyword>
<sequence length="740" mass="85308">MDPSENLRGHRTNSLALQRLQSYQGCAIIKLQHLEFEANNLTGTREVAEKNVEKLLKMFEIEGCGNLEPEHRVSATIEEDVLRRALAKSNLTREALLDPTNHPYLMLEGEDLMTCIYGKHRLKADISTDALTQLREESTESMSFTVGEIYRTLRSYQISHNAALEQKWWARLGSEDCRKQELWAKLFGSEYGSLVDSNSVYHIEGLMPCISLADRKRVNDLMDSKELFPLVRITEDREALKSRLLQTSGRIISLNTLIQDTLFIERPARALHCLCPPKFKGSFKRVMLNQWNLIGTRRLLEIQTTENEFITTEQTESSFSVSVIQLWLFACRHFVHQGSRVRHVGQSFKWSTEDVSLNKLAILASRLGFKSDQISLLRNKNLGQHMAQGFFKSLCKEEFYNYEERKVQSMSNRLQSFLQNLPRYVEEDDATAEFTTNDPELEASHRFNSPTRDEYDRQRRKIFFHQMFGPDQPQLEYVTSLGVIKDIIGCFFGKTLFHQLWNERQDIPPQSPPRLAEAAPEFVDADMNFEEEHPTVQSENSALSAEVPQPFTNPEPDATEEDIISEPVEMDHHPSGTPDRDVPPLAAGFEETSQPMETKSYITVHRKVPEILTMWYESRQEVIVVYLFESRIYYKFSLDGGFNMRSILQDLARDHIFLVANQYGLGTPDVNRVYETALEERLILVAKTDNPSHEKGLEGTISLDKLRDYVLNYDVHTGKRKADSAANRPGKRQKERTYEE</sequence>
<evidence type="ECO:0000313" key="3">
    <source>
        <dbReference type="EMBL" id="OQD97734.1"/>
    </source>
</evidence>
<dbReference type="AlphaFoldDB" id="A0A1V6R872"/>
<comment type="caution">
    <text evidence="3">The sequence shown here is derived from an EMBL/GenBank/DDBJ whole genome shotgun (WGS) entry which is preliminary data.</text>
</comment>
<evidence type="ECO:0000313" key="4">
    <source>
        <dbReference type="Proteomes" id="UP000191612"/>
    </source>
</evidence>
<dbReference type="Pfam" id="PF12520">
    <property type="entry name" value="DUF3723"/>
    <property type="match status" value="2"/>
</dbReference>
<feature type="region of interest" description="Disordered" evidence="2">
    <location>
        <begin position="532"/>
        <end position="559"/>
    </location>
</feature>
<dbReference type="EMBL" id="MDYO01000011">
    <property type="protein sequence ID" value="OQD97734.1"/>
    <property type="molecule type" value="Genomic_DNA"/>
</dbReference>
<reference evidence="4" key="1">
    <citation type="journal article" date="2017" name="Nat. Microbiol.">
        <title>Global analysis of biosynthetic gene clusters reveals vast potential of secondary metabolite production in Penicillium species.</title>
        <authorList>
            <person name="Nielsen J.C."/>
            <person name="Grijseels S."/>
            <person name="Prigent S."/>
            <person name="Ji B."/>
            <person name="Dainat J."/>
            <person name="Nielsen K.F."/>
            <person name="Frisvad J.C."/>
            <person name="Workman M."/>
            <person name="Nielsen J."/>
        </authorList>
    </citation>
    <scope>NUCLEOTIDE SEQUENCE [LARGE SCALE GENOMIC DNA]</scope>
    <source>
        <strain evidence="4">IBT 29525</strain>
    </source>
</reference>
<dbReference type="Proteomes" id="UP000191612">
    <property type="component" value="Unassembled WGS sequence"/>
</dbReference>
<dbReference type="InterPro" id="IPR022198">
    <property type="entry name" value="DUF3723"/>
</dbReference>
<keyword evidence="4" id="KW-1185">Reference proteome</keyword>
<organism evidence="3 4">
    <name type="scientific">Penicillium solitum</name>
    <dbReference type="NCBI Taxonomy" id="60172"/>
    <lineage>
        <taxon>Eukaryota</taxon>
        <taxon>Fungi</taxon>
        <taxon>Dikarya</taxon>
        <taxon>Ascomycota</taxon>
        <taxon>Pezizomycotina</taxon>
        <taxon>Eurotiomycetes</taxon>
        <taxon>Eurotiomycetidae</taxon>
        <taxon>Eurotiales</taxon>
        <taxon>Aspergillaceae</taxon>
        <taxon>Penicillium</taxon>
    </lineage>
</organism>
<protein>
    <submittedName>
        <fullName evidence="3">Uncharacterized protein</fullName>
    </submittedName>
</protein>
<proteinExistence type="predicted"/>
<gene>
    <name evidence="3" type="ORF">PENSOL_c011G05886</name>
</gene>
<name>A0A1V6R872_9EURO</name>
<feature type="coiled-coil region" evidence="1">
    <location>
        <begin position="31"/>
        <end position="58"/>
    </location>
</feature>
<accession>A0A1V6R872</accession>